<dbReference type="PANTHER" id="PTHR11086:SF18">
    <property type="entry name" value="DEOXYCYTIDYLATE DEAMINASE"/>
    <property type="match status" value="1"/>
</dbReference>
<dbReference type="GO" id="GO:0004132">
    <property type="term" value="F:dCMP deaminase activity"/>
    <property type="evidence" value="ECO:0007669"/>
    <property type="project" value="UniProtKB-EC"/>
</dbReference>
<sequence length="145" mass="15811">MEWMPYLMGFAEHAATKSKDPTQVGAALVGPGNEVRLTAFNGPPHGVKDLPERFERPAKYLFASHAEANLIAFAAREGIRTDGCTVFVTHMPCASCARTMIQAGIKAVFFGAGTTSMPAEEFEASRQMFKEARVLVTAIMEKHYA</sequence>
<dbReference type="Pfam" id="PF00383">
    <property type="entry name" value="dCMP_cyt_deam_1"/>
    <property type="match status" value="1"/>
</dbReference>
<reference evidence="6 7" key="1">
    <citation type="submission" date="2023-07" db="EMBL/GenBank/DDBJ databases">
        <title>Genomic Encyclopedia of Type Strains, Phase IV (KMG-IV): sequencing the most valuable type-strain genomes for metagenomic binning, comparative biology and taxonomic classification.</title>
        <authorList>
            <person name="Goeker M."/>
        </authorList>
    </citation>
    <scope>NUCLEOTIDE SEQUENCE [LARGE SCALE GENOMIC DNA]</scope>
    <source>
        <strain evidence="6 7">DSM 3770</strain>
    </source>
</reference>
<feature type="domain" description="CMP/dCMP-type deaminase" evidence="5">
    <location>
        <begin position="2"/>
        <end position="136"/>
    </location>
</feature>
<evidence type="ECO:0000256" key="2">
    <source>
        <dbReference type="ARBA" id="ARBA00022723"/>
    </source>
</evidence>
<dbReference type="InterPro" id="IPR016192">
    <property type="entry name" value="APOBEC/CMP_deaminase_Zn-bd"/>
</dbReference>
<evidence type="ECO:0000256" key="1">
    <source>
        <dbReference type="ARBA" id="ARBA00006576"/>
    </source>
</evidence>
<comment type="similarity">
    <text evidence="1">Belongs to the cytidine and deoxycytidylate deaminase family.</text>
</comment>
<keyword evidence="7" id="KW-1185">Reference proteome</keyword>
<dbReference type="InterPro" id="IPR016473">
    <property type="entry name" value="dCMP_deaminase"/>
</dbReference>
<proteinExistence type="inferred from homology"/>
<accession>A0ABU0LFN6</accession>
<dbReference type="InterPro" id="IPR015517">
    <property type="entry name" value="dCMP_deaminase-rel"/>
</dbReference>
<keyword evidence="2" id="KW-0479">Metal-binding</keyword>
<evidence type="ECO:0000256" key="3">
    <source>
        <dbReference type="ARBA" id="ARBA00022801"/>
    </source>
</evidence>
<name>A0ABU0LFN6_XANAG</name>
<dbReference type="InterPro" id="IPR002125">
    <property type="entry name" value="CMP_dCMP_dom"/>
</dbReference>
<keyword evidence="3 6" id="KW-0378">Hydrolase</keyword>
<dbReference type="Gene3D" id="3.40.140.10">
    <property type="entry name" value="Cytidine Deaminase, domain 2"/>
    <property type="match status" value="1"/>
</dbReference>
<dbReference type="EMBL" id="JAUSVY010000006">
    <property type="protein sequence ID" value="MDQ0505962.1"/>
    <property type="molecule type" value="Genomic_DNA"/>
</dbReference>
<dbReference type="Proteomes" id="UP001241747">
    <property type="component" value="Unassembled WGS sequence"/>
</dbReference>
<dbReference type="InterPro" id="IPR016193">
    <property type="entry name" value="Cytidine_deaminase-like"/>
</dbReference>
<evidence type="ECO:0000259" key="5">
    <source>
        <dbReference type="PROSITE" id="PS51747"/>
    </source>
</evidence>
<evidence type="ECO:0000256" key="4">
    <source>
        <dbReference type="ARBA" id="ARBA00022833"/>
    </source>
</evidence>
<dbReference type="PROSITE" id="PS51747">
    <property type="entry name" value="CYT_DCMP_DEAMINASES_2"/>
    <property type="match status" value="1"/>
</dbReference>
<dbReference type="PROSITE" id="PS00903">
    <property type="entry name" value="CYT_DCMP_DEAMINASES_1"/>
    <property type="match status" value="1"/>
</dbReference>
<evidence type="ECO:0000313" key="6">
    <source>
        <dbReference type="EMBL" id="MDQ0505962.1"/>
    </source>
</evidence>
<comment type="caution">
    <text evidence="6">The sequence shown here is derived from an EMBL/GenBank/DDBJ whole genome shotgun (WGS) entry which is preliminary data.</text>
</comment>
<dbReference type="PANTHER" id="PTHR11086">
    <property type="entry name" value="DEOXYCYTIDYLATE DEAMINASE-RELATED"/>
    <property type="match status" value="1"/>
</dbReference>
<organism evidence="6 7">
    <name type="scientific">Xanthobacter agilis</name>
    <dbReference type="NCBI Taxonomy" id="47492"/>
    <lineage>
        <taxon>Bacteria</taxon>
        <taxon>Pseudomonadati</taxon>
        <taxon>Pseudomonadota</taxon>
        <taxon>Alphaproteobacteria</taxon>
        <taxon>Hyphomicrobiales</taxon>
        <taxon>Xanthobacteraceae</taxon>
        <taxon>Xanthobacter</taxon>
    </lineage>
</organism>
<gene>
    <name evidence="6" type="ORF">QOZ94_002766</name>
</gene>
<dbReference type="SUPFAM" id="SSF53927">
    <property type="entry name" value="Cytidine deaminase-like"/>
    <property type="match status" value="1"/>
</dbReference>
<keyword evidence="4" id="KW-0862">Zinc</keyword>
<protein>
    <submittedName>
        <fullName evidence="6">dCMP deaminase</fullName>
        <ecNumber evidence="6">3.5.4.12</ecNumber>
    </submittedName>
</protein>
<dbReference type="EC" id="3.5.4.12" evidence="6"/>
<dbReference type="PIRSF" id="PIRSF006019">
    <property type="entry name" value="dCMP_deaminase"/>
    <property type="match status" value="1"/>
</dbReference>
<evidence type="ECO:0000313" key="7">
    <source>
        <dbReference type="Proteomes" id="UP001241747"/>
    </source>
</evidence>
<dbReference type="RefSeq" id="WP_237347716.1">
    <property type="nucleotide sequence ID" value="NZ_JABWGX010000048.1"/>
</dbReference>